<dbReference type="OrthoDB" id="6630032at2759"/>
<evidence type="ECO:0000313" key="2">
    <source>
        <dbReference type="Proteomes" id="UP000325440"/>
    </source>
</evidence>
<sequence length="159" mass="18034">MESIFNKYDDHIIRSQYKTYEATSETNFNRDGGVITFEIEDSDIFLNIKHAKYNISGKYLKNNNTEYEANSNVQLDDNFVAISFSQIEVIKNGTLIDQIKNVSRSSIIKGRVSYYLDENGPTINSGFTGGIKINFKRAKDYDALYKLISWTSAAPDVGT</sequence>
<protein>
    <submittedName>
        <fullName evidence="1">Uncharacterized protein</fullName>
    </submittedName>
</protein>
<name>A0A5E4NGQ9_9HEMI</name>
<gene>
    <name evidence="1" type="ORF">CINCED_3A005713</name>
</gene>
<keyword evidence="2" id="KW-1185">Reference proteome</keyword>
<accession>A0A5E4NGQ9</accession>
<evidence type="ECO:0000313" key="1">
    <source>
        <dbReference type="EMBL" id="VVC42918.1"/>
    </source>
</evidence>
<proteinExistence type="predicted"/>
<reference evidence="1 2" key="1">
    <citation type="submission" date="2019-08" db="EMBL/GenBank/DDBJ databases">
        <authorList>
            <person name="Alioto T."/>
            <person name="Alioto T."/>
            <person name="Gomez Garrido J."/>
        </authorList>
    </citation>
    <scope>NUCLEOTIDE SEQUENCE [LARGE SCALE GENOMIC DNA]</scope>
</reference>
<dbReference type="EMBL" id="CABPRJ010002055">
    <property type="protein sequence ID" value="VVC42918.1"/>
    <property type="molecule type" value="Genomic_DNA"/>
</dbReference>
<feature type="non-terminal residue" evidence="1">
    <location>
        <position position="159"/>
    </location>
</feature>
<organism evidence="1 2">
    <name type="scientific">Cinara cedri</name>
    <dbReference type="NCBI Taxonomy" id="506608"/>
    <lineage>
        <taxon>Eukaryota</taxon>
        <taxon>Metazoa</taxon>
        <taxon>Ecdysozoa</taxon>
        <taxon>Arthropoda</taxon>
        <taxon>Hexapoda</taxon>
        <taxon>Insecta</taxon>
        <taxon>Pterygota</taxon>
        <taxon>Neoptera</taxon>
        <taxon>Paraneoptera</taxon>
        <taxon>Hemiptera</taxon>
        <taxon>Sternorrhyncha</taxon>
        <taxon>Aphidomorpha</taxon>
        <taxon>Aphidoidea</taxon>
        <taxon>Aphididae</taxon>
        <taxon>Lachninae</taxon>
        <taxon>Cinara</taxon>
    </lineage>
</organism>
<dbReference type="Proteomes" id="UP000325440">
    <property type="component" value="Unassembled WGS sequence"/>
</dbReference>
<dbReference type="AlphaFoldDB" id="A0A5E4NGQ9"/>